<dbReference type="GO" id="GO:0005096">
    <property type="term" value="F:GTPase activator activity"/>
    <property type="evidence" value="ECO:0007669"/>
    <property type="project" value="UniProtKB-KW"/>
</dbReference>
<evidence type="ECO:0000313" key="5">
    <source>
        <dbReference type="Proteomes" id="UP001388673"/>
    </source>
</evidence>
<dbReference type="GO" id="GO:0005634">
    <property type="term" value="C:nucleus"/>
    <property type="evidence" value="ECO:0007669"/>
    <property type="project" value="TreeGrafter"/>
</dbReference>
<dbReference type="GO" id="GO:0031267">
    <property type="term" value="F:small GTPase binding"/>
    <property type="evidence" value="ECO:0007669"/>
    <property type="project" value="TreeGrafter"/>
</dbReference>
<reference evidence="4 5" key="1">
    <citation type="journal article" date="2024" name="bioRxiv">
        <title>Comparative genomics of Cryptococcus and Kwoniella reveals pathogenesis evolution and contrasting karyotype dynamics via intercentromeric recombination or chromosome fusion.</title>
        <authorList>
            <person name="Coelho M.A."/>
            <person name="David-Palma M."/>
            <person name="Shea T."/>
            <person name="Bowers K."/>
            <person name="McGinley-Smith S."/>
            <person name="Mohammad A.W."/>
            <person name="Gnirke A."/>
            <person name="Yurkov A.M."/>
            <person name="Nowrousian M."/>
            <person name="Sun S."/>
            <person name="Cuomo C.A."/>
            <person name="Heitman J."/>
        </authorList>
    </citation>
    <scope>NUCLEOTIDE SEQUENCE [LARGE SCALE GENOMIC DNA]</scope>
    <source>
        <strain evidence="4 5">CBS 13917</strain>
    </source>
</reference>
<evidence type="ECO:0000313" key="4">
    <source>
        <dbReference type="EMBL" id="KAK8853054.1"/>
    </source>
</evidence>
<protein>
    <recommendedName>
        <fullName evidence="6">RNI-like protein</fullName>
    </recommendedName>
</protein>
<dbReference type="GO" id="GO:0005829">
    <property type="term" value="C:cytosol"/>
    <property type="evidence" value="ECO:0007669"/>
    <property type="project" value="TreeGrafter"/>
</dbReference>
<dbReference type="Gene3D" id="3.80.10.10">
    <property type="entry name" value="Ribonuclease Inhibitor"/>
    <property type="match status" value="1"/>
</dbReference>
<dbReference type="SUPFAM" id="SSF52047">
    <property type="entry name" value="RNI-like"/>
    <property type="match status" value="1"/>
</dbReference>
<dbReference type="GO" id="GO:0048471">
    <property type="term" value="C:perinuclear region of cytoplasm"/>
    <property type="evidence" value="ECO:0007669"/>
    <property type="project" value="TreeGrafter"/>
</dbReference>
<accession>A0AAW0YXG3</accession>
<dbReference type="EMBL" id="JBCAWK010000007">
    <property type="protein sequence ID" value="KAK8853054.1"/>
    <property type="molecule type" value="Genomic_DNA"/>
</dbReference>
<dbReference type="InterPro" id="IPR027038">
    <property type="entry name" value="RanGap"/>
</dbReference>
<dbReference type="SMART" id="SM00368">
    <property type="entry name" value="LRR_RI"/>
    <property type="match status" value="3"/>
</dbReference>
<keyword evidence="1" id="KW-0343">GTPase activation</keyword>
<name>A0AAW0YXG3_9TREE</name>
<evidence type="ECO:0000256" key="3">
    <source>
        <dbReference type="ARBA" id="ARBA00022737"/>
    </source>
</evidence>
<evidence type="ECO:0000256" key="2">
    <source>
        <dbReference type="ARBA" id="ARBA00022614"/>
    </source>
</evidence>
<evidence type="ECO:0008006" key="6">
    <source>
        <dbReference type="Google" id="ProtNLM"/>
    </source>
</evidence>
<evidence type="ECO:0000256" key="1">
    <source>
        <dbReference type="ARBA" id="ARBA00022468"/>
    </source>
</evidence>
<gene>
    <name evidence="4" type="ORF">IAR55_003755</name>
</gene>
<sequence length="424" mass="47053">MAVVLLRNTDLIYLPDHGFVGEEGALRILPQITRGIRRIDISHNLLGSAGTLTLFKGLTTIRSRYSSPDLGLGIWGLTEVNLGVNSLDDAALDGVLAYAKKDGFLQRVLVQGNIITFREGLDSMMNSLNSSRIRSLSLTNNPSLDPDGVGRFFDKLVCPNLSELHLSACDLPTKVADSISQFLRSDRSRNLEVLELNGNKLGSRGVEQILDVVEVSNFSLRVVGLLANTSMEPSIVSIDDDVGGGGDENRSGNLNEAQAAYGRDMELRALEYQVHTRLPRLLERNRVLTKRARRAASKILAPARIIINARVPSDEETAQRVIEQISSGTSSSTPFPLLDLPEEVVHLIVRSIGGDDRALSEGQWARLRVEAGDRGSLARNVRMRQERMRGKGRGDEREVMRGLKEDWLRRGRWDRWEEDSRRVG</sequence>
<dbReference type="RefSeq" id="XP_066802240.1">
    <property type="nucleotide sequence ID" value="XM_066946861.1"/>
</dbReference>
<dbReference type="KEGG" id="kne:92181013"/>
<organism evidence="4 5">
    <name type="scientific">Kwoniella newhampshirensis</name>
    <dbReference type="NCBI Taxonomy" id="1651941"/>
    <lineage>
        <taxon>Eukaryota</taxon>
        <taxon>Fungi</taxon>
        <taxon>Dikarya</taxon>
        <taxon>Basidiomycota</taxon>
        <taxon>Agaricomycotina</taxon>
        <taxon>Tremellomycetes</taxon>
        <taxon>Tremellales</taxon>
        <taxon>Cryptococcaceae</taxon>
        <taxon>Kwoniella</taxon>
    </lineage>
</organism>
<dbReference type="Proteomes" id="UP001388673">
    <property type="component" value="Unassembled WGS sequence"/>
</dbReference>
<dbReference type="InterPro" id="IPR032675">
    <property type="entry name" value="LRR_dom_sf"/>
</dbReference>
<dbReference type="PANTHER" id="PTHR24113:SF12">
    <property type="entry name" value="RAN GTPASE-ACTIVATING PROTEIN 1"/>
    <property type="match status" value="1"/>
</dbReference>
<keyword evidence="3" id="KW-0677">Repeat</keyword>
<proteinExistence type="predicted"/>
<dbReference type="AlphaFoldDB" id="A0AAW0YXG3"/>
<dbReference type="GeneID" id="92181013"/>
<keyword evidence="5" id="KW-1185">Reference proteome</keyword>
<dbReference type="GO" id="GO:0006913">
    <property type="term" value="P:nucleocytoplasmic transport"/>
    <property type="evidence" value="ECO:0007669"/>
    <property type="project" value="TreeGrafter"/>
</dbReference>
<dbReference type="PANTHER" id="PTHR24113">
    <property type="entry name" value="RAN GTPASE-ACTIVATING PROTEIN 1"/>
    <property type="match status" value="1"/>
</dbReference>
<comment type="caution">
    <text evidence="4">The sequence shown here is derived from an EMBL/GenBank/DDBJ whole genome shotgun (WGS) entry which is preliminary data.</text>
</comment>
<keyword evidence="2" id="KW-0433">Leucine-rich repeat</keyword>